<dbReference type="EMBL" id="CP010537">
    <property type="protein sequence ID" value="AJG23686.1"/>
    <property type="molecule type" value="Genomic_DNA"/>
</dbReference>
<dbReference type="InterPro" id="IPR018671">
    <property type="entry name" value="DUF2138"/>
</dbReference>
<dbReference type="Proteomes" id="UP000031843">
    <property type="component" value="Chromosome secondary"/>
</dbReference>
<protein>
    <recommendedName>
        <fullName evidence="3">DUF2138 domain-containing protein</fullName>
    </recommendedName>
</protein>
<dbReference type="AlphaFoldDB" id="A0A0C4YST5"/>
<gene>
    <name evidence="1" type="ORF">RR42_s2104</name>
</gene>
<dbReference type="Pfam" id="PF09909">
    <property type="entry name" value="DUF2138"/>
    <property type="match status" value="1"/>
</dbReference>
<evidence type="ECO:0000313" key="2">
    <source>
        <dbReference type="Proteomes" id="UP000031843"/>
    </source>
</evidence>
<dbReference type="STRING" id="68895.RR42_s2104"/>
<name>A0A0C4YST5_9BURK</name>
<accession>A0A0C4YST5</accession>
<dbReference type="NCBIfam" id="NF008500">
    <property type="entry name" value="PRK11410.1"/>
    <property type="match status" value="1"/>
</dbReference>
<organism evidence="1 2">
    <name type="scientific">Cupriavidus basilensis</name>
    <dbReference type="NCBI Taxonomy" id="68895"/>
    <lineage>
        <taxon>Bacteria</taxon>
        <taxon>Pseudomonadati</taxon>
        <taxon>Pseudomonadota</taxon>
        <taxon>Betaproteobacteria</taxon>
        <taxon>Burkholderiales</taxon>
        <taxon>Burkholderiaceae</taxon>
        <taxon>Cupriavidus</taxon>
    </lineage>
</organism>
<proteinExistence type="predicted"/>
<keyword evidence="2" id="KW-1185">Reference proteome</keyword>
<sequence length="616" mass="65172">MITIVKGIMKISRKRIALGTAALAIAAGVAVQMVWHPFGRAWKGQPRQLELDFSRPDALVDSESLSSLPRDMLRVPLLRDVLTEDFVNYYEDNEGRLSASGALRRIAFEHDLDWGDALLKRVFDEPGRLMAWRGADGTLRYWALSMERNGLAKVLQTLGTIAPADTQLSRAGEVGGTPLYALRIGPARSLLLAGKGDRLVVLSEAGMLLDAEGKPIGARAKAVAAWLSDDAGARETPLQSFALDAAKGPPKGHRVLVGANYLSFGYQAFFPGIEALRFDFAGADSKSDTKSDSKSDSRAGADDAAWHSAVLVDGARLPGAWNTAELWKALPADPAACATLPVDWQAAGKMLQKVSGGKDELATQVAQAFEGPAAVCWYSKSALVAPLFMARVKSADAATALRPVLASLFEQVIGAYEPNAGTEKGAYARLPVQNRQGAGGAVLWSRPVSSPYGTREGKGAPFAAQLSAGAYFPVTLALAGNTVLFSPDGALVDDALAVQGKRFPSVADTMQRGQQARTVLSFTPSTLAPLVRREATKALPADQEALFLNAARAHLFPKLKTLAAYPAVSLVLPDSLPSGRAWVPVTWQQAGTPPRGVLAAAPSVAPLAPAPQEAAQ</sequence>
<evidence type="ECO:0008006" key="3">
    <source>
        <dbReference type="Google" id="ProtNLM"/>
    </source>
</evidence>
<dbReference type="KEGG" id="cbw:RR42_s2104"/>
<evidence type="ECO:0000313" key="1">
    <source>
        <dbReference type="EMBL" id="AJG23686.1"/>
    </source>
</evidence>
<reference evidence="1 2" key="1">
    <citation type="journal article" date="2015" name="Genome Announc.">
        <title>Complete Genome Sequence of Cupriavidus basilensis 4G11, Isolated from the Oak Ridge Field Research Center Site.</title>
        <authorList>
            <person name="Ray J."/>
            <person name="Waters R.J."/>
            <person name="Skerker J.M."/>
            <person name="Kuehl J.V."/>
            <person name="Price M.N."/>
            <person name="Huang J."/>
            <person name="Chakraborty R."/>
            <person name="Arkin A.P."/>
            <person name="Deutschbauer A."/>
        </authorList>
    </citation>
    <scope>NUCLEOTIDE SEQUENCE [LARGE SCALE GENOMIC DNA]</scope>
    <source>
        <strain evidence="1">4G11</strain>
    </source>
</reference>